<accession>A0A226D886</accession>
<keyword evidence="2" id="KW-1185">Reference proteome</keyword>
<organism evidence="1 2">
    <name type="scientific">Folsomia candida</name>
    <name type="common">Springtail</name>
    <dbReference type="NCBI Taxonomy" id="158441"/>
    <lineage>
        <taxon>Eukaryota</taxon>
        <taxon>Metazoa</taxon>
        <taxon>Ecdysozoa</taxon>
        <taxon>Arthropoda</taxon>
        <taxon>Hexapoda</taxon>
        <taxon>Collembola</taxon>
        <taxon>Entomobryomorpha</taxon>
        <taxon>Isotomoidea</taxon>
        <taxon>Isotomidae</taxon>
        <taxon>Proisotominae</taxon>
        <taxon>Folsomia</taxon>
    </lineage>
</organism>
<gene>
    <name evidence="1" type="ORF">Fcan01_23570</name>
</gene>
<dbReference type="OMA" id="DSENIVW"/>
<evidence type="ECO:0000313" key="2">
    <source>
        <dbReference type="Proteomes" id="UP000198287"/>
    </source>
</evidence>
<evidence type="ECO:0000313" key="1">
    <source>
        <dbReference type="EMBL" id="OXA41765.1"/>
    </source>
</evidence>
<dbReference type="SUPFAM" id="SSF52047">
    <property type="entry name" value="RNI-like"/>
    <property type="match status" value="1"/>
</dbReference>
<evidence type="ECO:0008006" key="3">
    <source>
        <dbReference type="Google" id="ProtNLM"/>
    </source>
</evidence>
<dbReference type="EMBL" id="LNIX01000028">
    <property type="protein sequence ID" value="OXA41765.1"/>
    <property type="molecule type" value="Genomic_DNA"/>
</dbReference>
<name>A0A226D886_FOLCA</name>
<proteinExistence type="predicted"/>
<dbReference type="Proteomes" id="UP000198287">
    <property type="component" value="Unassembled WGS sequence"/>
</dbReference>
<sequence length="389" mass="44464">MILEENPLRVDLIIENLMNFLPERDLKNCRLVSTQWYFPATKALQKSAKPITFGSLYKVNLIRLKPDLETIKLFMSTMEASPYIVPYVKFDLRPNVLAPNCLSLMDEFFTNFGPVITQLSISLAYESSDTFPKRCFPLLNLENLKTLEFCNSLCGELHPALTTELLTTRYNLLETILHAAPNLETLSLWADSENVAWPGEAIEVLRLAELPKLRNLKISFPMTNYQLVNLSRVNVQLTSFIFLIREPTFNTESLYKILASQANSLTNLKLVDLQCDQVKFLELPVMPKLKHFEVEGAFYGDHCRLSLLNFNFEKIPKIEKIILRNCHSRNLDLGSLLCGTGASRSLLEFHATAAHDFMNSKVIQEIPKIFPNLKNLHVMFSPEAKDSIF</sequence>
<protein>
    <recommendedName>
        <fullName evidence="3">F-box domain-containing protein</fullName>
    </recommendedName>
</protein>
<dbReference type="AlphaFoldDB" id="A0A226D886"/>
<dbReference type="InterPro" id="IPR032675">
    <property type="entry name" value="LRR_dom_sf"/>
</dbReference>
<reference evidence="1 2" key="1">
    <citation type="submission" date="2015-12" db="EMBL/GenBank/DDBJ databases">
        <title>The genome of Folsomia candida.</title>
        <authorList>
            <person name="Faddeeva A."/>
            <person name="Derks M.F."/>
            <person name="Anvar Y."/>
            <person name="Smit S."/>
            <person name="Van Straalen N."/>
            <person name="Roelofs D."/>
        </authorList>
    </citation>
    <scope>NUCLEOTIDE SEQUENCE [LARGE SCALE GENOMIC DNA]</scope>
    <source>
        <strain evidence="1 2">VU population</strain>
        <tissue evidence="1">Whole body</tissue>
    </source>
</reference>
<dbReference type="Gene3D" id="3.80.10.10">
    <property type="entry name" value="Ribonuclease Inhibitor"/>
    <property type="match status" value="1"/>
</dbReference>
<dbReference type="OrthoDB" id="10445287at2759"/>
<comment type="caution">
    <text evidence="1">The sequence shown here is derived from an EMBL/GenBank/DDBJ whole genome shotgun (WGS) entry which is preliminary data.</text>
</comment>